<reference evidence="3" key="1">
    <citation type="journal article" date="2020" name="mSystems">
        <title>Genome- and Community-Level Interaction Insights into Carbon Utilization and Element Cycling Functions of Hydrothermarchaeota in Hydrothermal Sediment.</title>
        <authorList>
            <person name="Zhou Z."/>
            <person name="Liu Y."/>
            <person name="Xu W."/>
            <person name="Pan J."/>
            <person name="Luo Z.H."/>
            <person name="Li M."/>
        </authorList>
    </citation>
    <scope>NUCLEOTIDE SEQUENCE [LARGE SCALE GENOMIC DNA]</scope>
    <source>
        <strain evidence="3">SpSt-418</strain>
    </source>
</reference>
<evidence type="ECO:0000313" key="3">
    <source>
        <dbReference type="EMBL" id="HFM98944.1"/>
    </source>
</evidence>
<feature type="compositionally biased region" description="Polar residues" evidence="1">
    <location>
        <begin position="194"/>
        <end position="215"/>
    </location>
</feature>
<evidence type="ECO:0000259" key="2">
    <source>
        <dbReference type="Pfam" id="PF13699"/>
    </source>
</evidence>
<feature type="region of interest" description="Disordered" evidence="1">
    <location>
        <begin position="318"/>
        <end position="339"/>
    </location>
</feature>
<dbReference type="AlphaFoldDB" id="A0A7C3KEF7"/>
<feature type="domain" description="eCIS core" evidence="2">
    <location>
        <begin position="220"/>
        <end position="296"/>
    </location>
</feature>
<gene>
    <name evidence="3" type="ORF">ENR64_14540</name>
</gene>
<evidence type="ECO:0000256" key="1">
    <source>
        <dbReference type="SAM" id="MobiDB-lite"/>
    </source>
</evidence>
<comment type="caution">
    <text evidence="3">The sequence shown here is derived from an EMBL/GenBank/DDBJ whole genome shotgun (WGS) entry which is preliminary data.</text>
</comment>
<organism evidence="3">
    <name type="scientific">Oscillatoriales cyanobacterium SpSt-418</name>
    <dbReference type="NCBI Taxonomy" id="2282169"/>
    <lineage>
        <taxon>Bacteria</taxon>
        <taxon>Bacillati</taxon>
        <taxon>Cyanobacteriota</taxon>
        <taxon>Cyanophyceae</taxon>
        <taxon>Oscillatoriophycideae</taxon>
        <taxon>Oscillatoriales</taxon>
    </lineage>
</organism>
<dbReference type="InterPro" id="IPR025295">
    <property type="entry name" value="eCIS_core_dom"/>
</dbReference>
<feature type="region of interest" description="Disordered" evidence="1">
    <location>
        <begin position="192"/>
        <end position="220"/>
    </location>
</feature>
<dbReference type="Pfam" id="PF13699">
    <property type="entry name" value="eCIS_core"/>
    <property type="match status" value="1"/>
</dbReference>
<feature type="region of interest" description="Disordered" evidence="1">
    <location>
        <begin position="1"/>
        <end position="22"/>
    </location>
</feature>
<feature type="compositionally biased region" description="Low complexity" evidence="1">
    <location>
        <begin position="323"/>
        <end position="339"/>
    </location>
</feature>
<accession>A0A7C3KEF7</accession>
<protein>
    <submittedName>
        <fullName evidence="3">DUF4157 domain-containing protein</fullName>
    </submittedName>
</protein>
<dbReference type="EMBL" id="DSRU01000215">
    <property type="protein sequence ID" value="HFM98944.1"/>
    <property type="molecule type" value="Genomic_DNA"/>
</dbReference>
<name>A0A7C3KEF7_9CYAN</name>
<sequence>MKSRLRAGAAPSSEALVTTTRLRSSRPIEDAISDTALHTQAMSLQAKSEDTAIAKHDFGQIPIFAGVQAKLTIGAPNNQYEQEADRVADQVMSSPGTDSIQRMNNEDDEVQMKPLAGSITPLVQRTAEEDELQTKLIQREAEEDELQMKPIQREVEEDELQAKPIQRQAEEDELQMKPMQRKAEEDELQMKAAPSTQGARRTHTAFETQLSQSRGSGDALPDTTRSFMESRFGADLSHVRIHTGSDAVQMNREIGAQAFTHGSDIYFNSGKFDAASATGKHLLAHELTHVVQQTGAAPLSVQRRVDLGLVRSTQTPAIQCFDPNSNSSSSGSTPSSTATGGSSVAVVLWRSTAVAPTRQAGESIQVEGAGAAEATTAYNQVETAINTVESLMPTYRDTGRVAVHRRLSLTKNNLLTAQIKLTPHLGREIAPFGAIAQFAMRTAQSFSNEGHEIAREGATGNTAAERAIARRTIAAMWNANVVTAERNIGRLLQQPGTSGETANTAIQQTNAIQTTVNSVIDALRAAEKEPTARLAALGYSRLIGQLALLEPHAGSTPSLENIGQGLKRMADGMDVFTAELYPPEVIETQGGGI</sequence>
<proteinExistence type="predicted"/>